<dbReference type="AlphaFoldDB" id="A0A2Z6ZXX5"/>
<dbReference type="Proteomes" id="UP000250235">
    <property type="component" value="Unassembled WGS sequence"/>
</dbReference>
<organism evidence="1 2">
    <name type="scientific">Dorcoceras hygrometricum</name>
    <dbReference type="NCBI Taxonomy" id="472368"/>
    <lineage>
        <taxon>Eukaryota</taxon>
        <taxon>Viridiplantae</taxon>
        <taxon>Streptophyta</taxon>
        <taxon>Embryophyta</taxon>
        <taxon>Tracheophyta</taxon>
        <taxon>Spermatophyta</taxon>
        <taxon>Magnoliopsida</taxon>
        <taxon>eudicotyledons</taxon>
        <taxon>Gunneridae</taxon>
        <taxon>Pentapetalae</taxon>
        <taxon>asterids</taxon>
        <taxon>lamiids</taxon>
        <taxon>Lamiales</taxon>
        <taxon>Gesneriaceae</taxon>
        <taxon>Didymocarpoideae</taxon>
        <taxon>Trichosporeae</taxon>
        <taxon>Loxocarpinae</taxon>
        <taxon>Dorcoceras</taxon>
    </lineage>
</organism>
<reference evidence="1 2" key="1">
    <citation type="journal article" date="2015" name="Proc. Natl. Acad. Sci. U.S.A.">
        <title>The resurrection genome of Boea hygrometrica: A blueprint for survival of dehydration.</title>
        <authorList>
            <person name="Xiao L."/>
            <person name="Yang G."/>
            <person name="Zhang L."/>
            <person name="Yang X."/>
            <person name="Zhao S."/>
            <person name="Ji Z."/>
            <person name="Zhou Q."/>
            <person name="Hu M."/>
            <person name="Wang Y."/>
            <person name="Chen M."/>
            <person name="Xu Y."/>
            <person name="Jin H."/>
            <person name="Xiao X."/>
            <person name="Hu G."/>
            <person name="Bao F."/>
            <person name="Hu Y."/>
            <person name="Wan P."/>
            <person name="Li L."/>
            <person name="Deng X."/>
            <person name="Kuang T."/>
            <person name="Xiang C."/>
            <person name="Zhu J.K."/>
            <person name="Oliver M.J."/>
            <person name="He Y."/>
        </authorList>
    </citation>
    <scope>NUCLEOTIDE SEQUENCE [LARGE SCALE GENOMIC DNA]</scope>
    <source>
        <strain evidence="2">cv. XS01</strain>
    </source>
</reference>
<protein>
    <submittedName>
        <fullName evidence="1">Uncharacterized protein</fullName>
    </submittedName>
</protein>
<dbReference type="EMBL" id="KV030510">
    <property type="protein sequence ID" value="KZV13663.1"/>
    <property type="molecule type" value="Genomic_DNA"/>
</dbReference>
<evidence type="ECO:0000313" key="2">
    <source>
        <dbReference type="Proteomes" id="UP000250235"/>
    </source>
</evidence>
<proteinExistence type="predicted"/>
<gene>
    <name evidence="1" type="ORF">F511_45174</name>
</gene>
<accession>A0A2Z6ZXX5</accession>
<sequence>MMPLKARPACGRVPHAVLAAAAVRRMSDSDAMAIFLLDLVGGHLKTVDMTIKDIEDRRSVKPKAIVIGLHCILHFT</sequence>
<keyword evidence="2" id="KW-1185">Reference proteome</keyword>
<name>A0A2Z6ZXX5_9LAMI</name>
<evidence type="ECO:0000313" key="1">
    <source>
        <dbReference type="EMBL" id="KZV13663.1"/>
    </source>
</evidence>